<feature type="domain" description="DDH" evidence="1">
    <location>
        <begin position="21"/>
        <end position="154"/>
    </location>
</feature>
<evidence type="ECO:0000259" key="1">
    <source>
        <dbReference type="Pfam" id="PF01368"/>
    </source>
</evidence>
<evidence type="ECO:0000259" key="2">
    <source>
        <dbReference type="Pfam" id="PF02272"/>
    </source>
</evidence>
<accession>A0A926F1Y2</accession>
<dbReference type="PANTHER" id="PTHR47618:SF1">
    <property type="entry name" value="BIFUNCTIONAL OLIGORIBONUCLEASE AND PAP PHOSPHATASE NRNA"/>
    <property type="match status" value="1"/>
</dbReference>
<dbReference type="Pfam" id="PF01368">
    <property type="entry name" value="DHH"/>
    <property type="match status" value="1"/>
</dbReference>
<comment type="caution">
    <text evidence="3">The sequence shown here is derived from an EMBL/GenBank/DDBJ whole genome shotgun (WGS) entry which is preliminary data.</text>
</comment>
<keyword evidence="4" id="KW-1185">Reference proteome</keyword>
<dbReference type="InterPro" id="IPR038763">
    <property type="entry name" value="DHH_sf"/>
</dbReference>
<dbReference type="GO" id="GO:0003676">
    <property type="term" value="F:nucleic acid binding"/>
    <property type="evidence" value="ECO:0007669"/>
    <property type="project" value="InterPro"/>
</dbReference>
<proteinExistence type="predicted"/>
<dbReference type="InterPro" id="IPR001667">
    <property type="entry name" value="DDH_dom"/>
</dbReference>
<gene>
    <name evidence="3" type="ORF">H8689_05135</name>
</gene>
<dbReference type="Pfam" id="PF02272">
    <property type="entry name" value="DHHA1"/>
    <property type="match status" value="1"/>
</dbReference>
<reference evidence="3 4" key="1">
    <citation type="submission" date="2020-08" db="EMBL/GenBank/DDBJ databases">
        <title>Genome public.</title>
        <authorList>
            <person name="Liu C."/>
            <person name="Sun Q."/>
        </authorList>
    </citation>
    <scope>NUCLEOTIDE SEQUENCE [LARGE SCALE GENOMIC DNA]</scope>
    <source>
        <strain evidence="3 4">NSJ-26</strain>
    </source>
</reference>
<dbReference type="Gene3D" id="3.10.310.30">
    <property type="match status" value="1"/>
</dbReference>
<dbReference type="PANTHER" id="PTHR47618">
    <property type="entry name" value="BIFUNCTIONAL OLIGORIBONUCLEASE AND PAP PHOSPHATASE NRNA"/>
    <property type="match status" value="1"/>
</dbReference>
<protein>
    <submittedName>
        <fullName evidence="3">Bifunctional oligoribonuclease/PAP phosphatase NrnA</fullName>
    </submittedName>
</protein>
<dbReference type="Gene3D" id="3.90.1640.10">
    <property type="entry name" value="inorganic pyrophosphatase (n-terminal core)"/>
    <property type="match status" value="1"/>
</dbReference>
<name>A0A926F1Y2_9FIRM</name>
<sequence>MNKSTNHQMDEAIKLILQYNNIFIASHINPDGDNIGSMLAISLALRKINKNVSVLKSDVLPEDFMFLPGSHDIQEYKEELGPIDIFIVVDCSDEDRLGNNKALLSNAKKVINIDHHISNTMFGDLNIVDPKSAATGELIYKLIKKMGISLDIDIGSNLYTAISTDTGKFSYESVTSRTHRIIAELIDIGVDFNTINLNLYENMSIEKTKLFIQSLSTLKFYEGNSIVTLKITKEMLKHAGAKMEDAEGIISFIRKIESVEVACVLKEIEMNNIKISLRSKRDVDVALIAQSFDGGGHIRAAGCSINSNIEEAEKEIVGKIREVVR</sequence>
<dbReference type="AlphaFoldDB" id="A0A926F1Y2"/>
<dbReference type="EMBL" id="JACRTK010000002">
    <property type="protein sequence ID" value="MBC8590512.1"/>
    <property type="molecule type" value="Genomic_DNA"/>
</dbReference>
<organism evidence="3 4">
    <name type="scientific">Wansuia hejianensis</name>
    <dbReference type="NCBI Taxonomy" id="2763667"/>
    <lineage>
        <taxon>Bacteria</taxon>
        <taxon>Bacillati</taxon>
        <taxon>Bacillota</taxon>
        <taxon>Clostridia</taxon>
        <taxon>Lachnospirales</taxon>
        <taxon>Lachnospiraceae</taxon>
        <taxon>Wansuia</taxon>
    </lineage>
</organism>
<dbReference type="InterPro" id="IPR051319">
    <property type="entry name" value="Oligoribo/pAp-PDE_c-di-AMP_PDE"/>
</dbReference>
<evidence type="ECO:0000313" key="3">
    <source>
        <dbReference type="EMBL" id="MBC8590512.1"/>
    </source>
</evidence>
<dbReference type="InterPro" id="IPR003156">
    <property type="entry name" value="DHHA1_dom"/>
</dbReference>
<evidence type="ECO:0000313" key="4">
    <source>
        <dbReference type="Proteomes" id="UP000601522"/>
    </source>
</evidence>
<dbReference type="Proteomes" id="UP000601522">
    <property type="component" value="Unassembled WGS sequence"/>
</dbReference>
<dbReference type="SUPFAM" id="SSF64182">
    <property type="entry name" value="DHH phosphoesterases"/>
    <property type="match status" value="1"/>
</dbReference>
<feature type="domain" description="DHHA1" evidence="2">
    <location>
        <begin position="231"/>
        <end position="323"/>
    </location>
</feature>